<reference evidence="11 12" key="1">
    <citation type="submission" date="2018-09" db="EMBL/GenBank/DDBJ databases">
        <authorList>
            <person name="Grouzdev D.S."/>
            <person name="Krutkina M.S."/>
        </authorList>
    </citation>
    <scope>NUCLEOTIDE SEQUENCE [LARGE SCALE GENOMIC DNA]</scope>
    <source>
        <strain evidence="11 12">RmlP001</strain>
    </source>
</reference>
<dbReference type="Proteomes" id="UP000289411">
    <property type="component" value="Unassembled WGS sequence"/>
</dbReference>
<keyword evidence="3 9" id="KW-0997">Cell inner membrane</keyword>
<dbReference type="HAMAP" id="MF_00911">
    <property type="entry name" value="FtsQ_subfam"/>
    <property type="match status" value="1"/>
</dbReference>
<protein>
    <recommendedName>
        <fullName evidence="9">Cell division protein FtsQ</fullName>
    </recommendedName>
</protein>
<evidence type="ECO:0000259" key="10">
    <source>
        <dbReference type="PROSITE" id="PS51779"/>
    </source>
</evidence>
<dbReference type="GO" id="GO:0090529">
    <property type="term" value="P:cell septum assembly"/>
    <property type="evidence" value="ECO:0007669"/>
    <property type="project" value="InterPro"/>
</dbReference>
<evidence type="ECO:0000313" key="12">
    <source>
        <dbReference type="Proteomes" id="UP000289411"/>
    </source>
</evidence>
<dbReference type="EMBL" id="QYBC01000017">
    <property type="protein sequence ID" value="RYB02891.1"/>
    <property type="molecule type" value="Genomic_DNA"/>
</dbReference>
<comment type="subcellular location">
    <subcellularLocation>
        <location evidence="9">Cell inner membrane</location>
        <topology evidence="9">Single-pass type II membrane protein</topology>
    </subcellularLocation>
    <subcellularLocation>
        <location evidence="1">Membrane</location>
    </subcellularLocation>
    <text evidence="9">Localizes to the division septum.</text>
</comment>
<evidence type="ECO:0000256" key="8">
    <source>
        <dbReference type="ARBA" id="ARBA00023306"/>
    </source>
</evidence>
<keyword evidence="8 9" id="KW-0131">Cell cycle</keyword>
<evidence type="ECO:0000256" key="6">
    <source>
        <dbReference type="ARBA" id="ARBA00022989"/>
    </source>
</evidence>
<feature type="domain" description="POTRA" evidence="10">
    <location>
        <begin position="109"/>
        <end position="177"/>
    </location>
</feature>
<evidence type="ECO:0000256" key="3">
    <source>
        <dbReference type="ARBA" id="ARBA00022519"/>
    </source>
</evidence>
<dbReference type="PANTHER" id="PTHR35851:SF1">
    <property type="entry name" value="CELL DIVISION PROTEIN FTSQ"/>
    <property type="match status" value="1"/>
</dbReference>
<reference evidence="11 12" key="2">
    <citation type="submission" date="2019-02" db="EMBL/GenBank/DDBJ databases">
        <title>'Lichenibacterium ramalinii' gen. nov. sp. nov., 'Lichenibacterium minor' gen. nov. sp. nov.</title>
        <authorList>
            <person name="Pankratov T."/>
        </authorList>
    </citation>
    <scope>NUCLEOTIDE SEQUENCE [LARGE SCALE GENOMIC DNA]</scope>
    <source>
        <strain evidence="11 12">RmlP001</strain>
    </source>
</reference>
<keyword evidence="6 9" id="KW-1133">Transmembrane helix</keyword>
<dbReference type="PANTHER" id="PTHR35851">
    <property type="entry name" value="CELL DIVISION PROTEIN FTSQ"/>
    <property type="match status" value="1"/>
</dbReference>
<accession>A0A4Q2R8A9</accession>
<dbReference type="GO" id="GO:0032153">
    <property type="term" value="C:cell division site"/>
    <property type="evidence" value="ECO:0007669"/>
    <property type="project" value="UniProtKB-UniRule"/>
</dbReference>
<evidence type="ECO:0000256" key="2">
    <source>
        <dbReference type="ARBA" id="ARBA00022475"/>
    </source>
</evidence>
<keyword evidence="7 9" id="KW-0472">Membrane</keyword>
<dbReference type="AlphaFoldDB" id="A0A4Q2R8A9"/>
<keyword evidence="2 9" id="KW-1003">Cell membrane</keyword>
<comment type="similarity">
    <text evidence="9">Belongs to the FtsQ/DivIB family. FtsQ subfamily.</text>
</comment>
<dbReference type="Pfam" id="PF03799">
    <property type="entry name" value="FtsQ_DivIB_C"/>
    <property type="match status" value="1"/>
</dbReference>
<feature type="transmembrane region" description="Helical" evidence="9">
    <location>
        <begin position="63"/>
        <end position="84"/>
    </location>
</feature>
<proteinExistence type="inferred from homology"/>
<evidence type="ECO:0000256" key="4">
    <source>
        <dbReference type="ARBA" id="ARBA00022618"/>
    </source>
</evidence>
<dbReference type="InterPro" id="IPR013685">
    <property type="entry name" value="POTRA_FtsQ_type"/>
</dbReference>
<keyword evidence="4 9" id="KW-0132">Cell division</keyword>
<dbReference type="Gene3D" id="3.10.20.310">
    <property type="entry name" value="membrane protein fhac"/>
    <property type="match status" value="1"/>
</dbReference>
<evidence type="ECO:0000256" key="9">
    <source>
        <dbReference type="HAMAP-Rule" id="MF_00911"/>
    </source>
</evidence>
<evidence type="ECO:0000256" key="5">
    <source>
        <dbReference type="ARBA" id="ARBA00022692"/>
    </source>
</evidence>
<evidence type="ECO:0000313" key="11">
    <source>
        <dbReference type="EMBL" id="RYB02891.1"/>
    </source>
</evidence>
<sequence length="326" mass="34758">MDGGGRLLRTVSEAGFGLPEGARSRIVSPFSLLAGTARPIQAAPVRKRRRLQRAAAEPRRRPLPGLGTLLVLALLGGTALYGAVRNGQYATFVAENGAPADLVAKALGFSIDAVTISGLKSLTPGEILRDGGVSGRNSLALLDPGALRDRLKSVALVQDVSVRKLFPNDLHIAVTERDAAAVWQKDGQLSLVSTDGTPIDAVRDDRFNALPFVVGDGANTRVGEFQALLAAAGELRDKVRAGIFVGQRRWTLQMTSGVEVQLPELDAVDTLKRLADIERQSHILEKDVLSVDLRIPGRLTARLSEDAAAQRAAMLAKRPKHKADPA</sequence>
<dbReference type="PROSITE" id="PS51779">
    <property type="entry name" value="POTRA"/>
    <property type="match status" value="1"/>
</dbReference>
<evidence type="ECO:0000256" key="7">
    <source>
        <dbReference type="ARBA" id="ARBA00023136"/>
    </source>
</evidence>
<dbReference type="Gene3D" id="3.40.50.11690">
    <property type="entry name" value="Cell division protein FtsQ/DivIB"/>
    <property type="match status" value="1"/>
</dbReference>
<gene>
    <name evidence="9" type="primary">ftsQ</name>
    <name evidence="11" type="ORF">D3272_19515</name>
</gene>
<dbReference type="GO" id="GO:0043093">
    <property type="term" value="P:FtsZ-dependent cytokinesis"/>
    <property type="evidence" value="ECO:0007669"/>
    <property type="project" value="UniProtKB-UniRule"/>
</dbReference>
<comment type="function">
    <text evidence="9">Essential cell division protein.</text>
</comment>
<dbReference type="InterPro" id="IPR026579">
    <property type="entry name" value="FtsQ"/>
</dbReference>
<organism evidence="11 12">
    <name type="scientific">Lichenibacterium ramalinae</name>
    <dbReference type="NCBI Taxonomy" id="2316527"/>
    <lineage>
        <taxon>Bacteria</taxon>
        <taxon>Pseudomonadati</taxon>
        <taxon>Pseudomonadota</taxon>
        <taxon>Alphaproteobacteria</taxon>
        <taxon>Hyphomicrobiales</taxon>
        <taxon>Lichenihabitantaceae</taxon>
        <taxon>Lichenibacterium</taxon>
    </lineage>
</organism>
<comment type="caution">
    <text evidence="11">The sequence shown here is derived from an EMBL/GenBank/DDBJ whole genome shotgun (WGS) entry which is preliminary data.</text>
</comment>
<keyword evidence="5 9" id="KW-0812">Transmembrane</keyword>
<dbReference type="InterPro" id="IPR005548">
    <property type="entry name" value="Cell_div_FtsQ/DivIB_C"/>
</dbReference>
<evidence type="ECO:0000256" key="1">
    <source>
        <dbReference type="ARBA" id="ARBA00004370"/>
    </source>
</evidence>
<dbReference type="GO" id="GO:0005886">
    <property type="term" value="C:plasma membrane"/>
    <property type="evidence" value="ECO:0007669"/>
    <property type="project" value="UniProtKB-SubCell"/>
</dbReference>
<dbReference type="OrthoDB" id="9783091at2"/>
<dbReference type="InterPro" id="IPR034746">
    <property type="entry name" value="POTRA"/>
</dbReference>
<keyword evidence="12" id="KW-1185">Reference proteome</keyword>
<dbReference type="InterPro" id="IPR045335">
    <property type="entry name" value="FtsQ_C_sf"/>
</dbReference>
<name>A0A4Q2R8A9_9HYPH</name>
<dbReference type="Pfam" id="PF08478">
    <property type="entry name" value="POTRA_1"/>
    <property type="match status" value="1"/>
</dbReference>